<dbReference type="Gene3D" id="3.10.450.50">
    <property type="match status" value="1"/>
</dbReference>
<dbReference type="GO" id="GO:0019380">
    <property type="term" value="P:3-phenylpropionate catabolic process"/>
    <property type="evidence" value="ECO:0007669"/>
    <property type="project" value="TreeGrafter"/>
</dbReference>
<protein>
    <submittedName>
        <fullName evidence="3">Aromatic-ring-hydroxylating dioxygenase subunit beta</fullName>
    </submittedName>
</protein>
<proteinExistence type="inferred from homology"/>
<sequence length="153" mass="17411">MTPQEFVLHEARLVDEQRFDEWLELFAEDGRYWVPLAGAAQQEGAAYNSLADEDRLLLSLRVQRLKNPRAHSQHPKSRCQHVLQPPQVLHSDDAGCELRTPFLYIESRGAHSVQLAGSATHRLVRAGDAWRIRMKRVDLLDAGEPLPAIQLFP</sequence>
<keyword evidence="2" id="KW-0560">Oxidoreductase</keyword>
<reference evidence="3" key="1">
    <citation type="journal article" date="2012" name="J. Microbiol. Biotechnol.">
        <title>Ramlibacter ginsenosidimutans sp. nov., with ginsenoside-converting activity.</title>
        <authorList>
            <person name="Wang L."/>
            <person name="An D.S."/>
            <person name="Kim S.G."/>
            <person name="Jin F.X."/>
            <person name="Kim S.C."/>
            <person name="Lee S.T."/>
            <person name="Im W.T."/>
        </authorList>
    </citation>
    <scope>NUCLEOTIDE SEQUENCE</scope>
    <source>
        <strain evidence="3">KACC 17527</strain>
    </source>
</reference>
<dbReference type="PANTHER" id="PTHR41534">
    <property type="entry name" value="BLR3401 PROTEIN"/>
    <property type="match status" value="1"/>
</dbReference>
<keyword evidence="4" id="KW-1185">Reference proteome</keyword>
<gene>
    <name evidence="3" type="ORF">JJB11_15700</name>
</gene>
<evidence type="ECO:0000313" key="4">
    <source>
        <dbReference type="Proteomes" id="UP000630528"/>
    </source>
</evidence>
<dbReference type="EMBL" id="JAEPWM010000006">
    <property type="protein sequence ID" value="MBK6007543.1"/>
    <property type="molecule type" value="Genomic_DNA"/>
</dbReference>
<name>A0A934TUB8_9BURK</name>
<dbReference type="AlphaFoldDB" id="A0A934TUB8"/>
<evidence type="ECO:0000256" key="2">
    <source>
        <dbReference type="ARBA" id="ARBA00023002"/>
    </source>
</evidence>
<dbReference type="SUPFAM" id="SSF54427">
    <property type="entry name" value="NTF2-like"/>
    <property type="match status" value="1"/>
</dbReference>
<reference evidence="3" key="2">
    <citation type="submission" date="2021-01" db="EMBL/GenBank/DDBJ databases">
        <authorList>
            <person name="Kang M."/>
        </authorList>
    </citation>
    <scope>NUCLEOTIDE SEQUENCE</scope>
    <source>
        <strain evidence="3">KACC 17527</strain>
    </source>
</reference>
<dbReference type="PANTHER" id="PTHR41534:SF1">
    <property type="entry name" value="BLR3401 PROTEIN"/>
    <property type="match status" value="1"/>
</dbReference>
<dbReference type="Proteomes" id="UP000630528">
    <property type="component" value="Unassembled WGS sequence"/>
</dbReference>
<evidence type="ECO:0000256" key="1">
    <source>
        <dbReference type="ARBA" id="ARBA00009570"/>
    </source>
</evidence>
<comment type="caution">
    <text evidence="3">The sequence shown here is derived from an EMBL/GenBank/DDBJ whole genome shotgun (WGS) entry which is preliminary data.</text>
</comment>
<dbReference type="InterPro" id="IPR000391">
    <property type="entry name" value="Rng_hydr_dOase-bsu"/>
</dbReference>
<organism evidence="3 4">
    <name type="scientific">Ramlibacter ginsenosidimutans</name>
    <dbReference type="NCBI Taxonomy" id="502333"/>
    <lineage>
        <taxon>Bacteria</taxon>
        <taxon>Pseudomonadati</taxon>
        <taxon>Pseudomonadota</taxon>
        <taxon>Betaproteobacteria</taxon>
        <taxon>Burkholderiales</taxon>
        <taxon>Comamonadaceae</taxon>
        <taxon>Ramlibacter</taxon>
    </lineage>
</organism>
<dbReference type="GO" id="GO:0051213">
    <property type="term" value="F:dioxygenase activity"/>
    <property type="evidence" value="ECO:0007669"/>
    <property type="project" value="UniProtKB-KW"/>
</dbReference>
<evidence type="ECO:0000313" key="3">
    <source>
        <dbReference type="EMBL" id="MBK6007543.1"/>
    </source>
</evidence>
<dbReference type="InterPro" id="IPR032710">
    <property type="entry name" value="NTF2-like_dom_sf"/>
</dbReference>
<accession>A0A934TUB8</accession>
<dbReference type="CDD" id="cd00667">
    <property type="entry name" value="ring_hydroxylating_dioxygenases_beta"/>
    <property type="match status" value="1"/>
</dbReference>
<dbReference type="Pfam" id="PF00866">
    <property type="entry name" value="Ring_hydroxyl_B"/>
    <property type="match status" value="1"/>
</dbReference>
<dbReference type="RefSeq" id="WP_201173220.1">
    <property type="nucleotide sequence ID" value="NZ_JAEPWM010000006.1"/>
</dbReference>
<comment type="similarity">
    <text evidence="1">Belongs to the bacterial ring-hydroxylating dioxygenase beta subunit family.</text>
</comment>
<keyword evidence="3" id="KW-0223">Dioxygenase</keyword>